<proteinExistence type="inferred from homology"/>
<protein>
    <recommendedName>
        <fullName evidence="4 10">Adenosine kinase</fullName>
        <shortName evidence="10">AK</shortName>
        <ecNumber evidence="4 10">2.7.1.20</ecNumber>
    </recommendedName>
    <alternativeName>
        <fullName evidence="10">Adenosine 5'-phosphotransferase</fullName>
    </alternativeName>
</protein>
<keyword evidence="13" id="KW-1185">Reference proteome</keyword>
<sequence>MTFKGIFLGMGNPLLDISAVVDEKFLKKYDIKLNNAILAEDKRIPMFEEMASKYKVEYIAGGATQNSIEVSQWMLQIPGEKSYMGCIGKDKFGKDMKKNSKAVGFNDESTPTGTCVVCVVCVVGGERSLVAHLSTANCYTCEHLKRPDNWALVEKAKYFYIAEFFLIVFPDSIQLVAGHAAANNKDAQEKVLPQASIIFFCTGFDIYRQEPSQKVHGWETDNVDEIALKTSQWPTASGAYKRITVIT</sequence>
<comment type="cofactor">
    <cofactor evidence="1 10">
        <name>Mg(2+)</name>
        <dbReference type="ChEBI" id="CHEBI:18420"/>
    </cofactor>
</comment>
<keyword evidence="9 10" id="KW-0067">ATP-binding</keyword>
<evidence type="ECO:0000256" key="9">
    <source>
        <dbReference type="ARBA" id="ARBA00022840"/>
    </source>
</evidence>
<evidence type="ECO:0000259" key="11">
    <source>
        <dbReference type="Pfam" id="PF00294"/>
    </source>
</evidence>
<dbReference type="GO" id="GO:0006144">
    <property type="term" value="P:purine nucleobase metabolic process"/>
    <property type="evidence" value="ECO:0007669"/>
    <property type="project" value="TreeGrafter"/>
</dbReference>
<keyword evidence="8 10" id="KW-0418">Kinase</keyword>
<dbReference type="CDD" id="cd01168">
    <property type="entry name" value="adenosine_kinase"/>
    <property type="match status" value="1"/>
</dbReference>
<name>A0AAV5JP16_9ROSI</name>
<comment type="caution">
    <text evidence="12">The sequence shown here is derived from an EMBL/GenBank/DDBJ whole genome shotgun (WGS) entry which is preliminary data.</text>
</comment>
<dbReference type="GO" id="GO:0006166">
    <property type="term" value="P:purine ribonucleoside salvage"/>
    <property type="evidence" value="ECO:0007669"/>
    <property type="project" value="UniProtKB-KW"/>
</dbReference>
<evidence type="ECO:0000256" key="3">
    <source>
        <dbReference type="ARBA" id="ARBA00010688"/>
    </source>
</evidence>
<dbReference type="GO" id="GO:0005634">
    <property type="term" value="C:nucleus"/>
    <property type="evidence" value="ECO:0007669"/>
    <property type="project" value="TreeGrafter"/>
</dbReference>
<evidence type="ECO:0000313" key="12">
    <source>
        <dbReference type="EMBL" id="GKV16343.1"/>
    </source>
</evidence>
<reference evidence="12 13" key="1">
    <citation type="journal article" date="2021" name="Commun. Biol.">
        <title>The genome of Shorea leprosula (Dipterocarpaceae) highlights the ecological relevance of drought in aseasonal tropical rainforests.</title>
        <authorList>
            <person name="Ng K.K.S."/>
            <person name="Kobayashi M.J."/>
            <person name="Fawcett J.A."/>
            <person name="Hatakeyama M."/>
            <person name="Paape T."/>
            <person name="Ng C.H."/>
            <person name="Ang C.C."/>
            <person name="Tnah L.H."/>
            <person name="Lee C.T."/>
            <person name="Nishiyama T."/>
            <person name="Sese J."/>
            <person name="O'Brien M.J."/>
            <person name="Copetti D."/>
            <person name="Mohd Noor M.I."/>
            <person name="Ong R.C."/>
            <person name="Putra M."/>
            <person name="Sireger I.Z."/>
            <person name="Indrioko S."/>
            <person name="Kosugi Y."/>
            <person name="Izuno A."/>
            <person name="Isagi Y."/>
            <person name="Lee S.L."/>
            <person name="Shimizu K.K."/>
        </authorList>
    </citation>
    <scope>NUCLEOTIDE SEQUENCE [LARGE SCALE GENOMIC DNA]</scope>
    <source>
        <strain evidence="12">214</strain>
    </source>
</reference>
<dbReference type="Proteomes" id="UP001054252">
    <property type="component" value="Unassembled WGS sequence"/>
</dbReference>
<accession>A0AAV5JP16</accession>
<feature type="domain" description="Carbohydrate kinase PfkB" evidence="11">
    <location>
        <begin position="26"/>
        <end position="186"/>
    </location>
</feature>
<dbReference type="SUPFAM" id="SSF53613">
    <property type="entry name" value="Ribokinase-like"/>
    <property type="match status" value="1"/>
</dbReference>
<comment type="function">
    <text evidence="10">ATP dependent phosphorylation of adenosine and other related nucleoside analogs to monophosphate derivatives.</text>
</comment>
<keyword evidence="6 10" id="KW-0660">Purine salvage</keyword>
<dbReference type="EC" id="2.7.1.20" evidence="4 10"/>
<dbReference type="PANTHER" id="PTHR45769">
    <property type="entry name" value="ADENOSINE KINASE"/>
    <property type="match status" value="1"/>
</dbReference>
<comment type="pathway">
    <text evidence="2 10">Purine metabolism; AMP biosynthesis via salvage pathway; AMP from adenosine: step 1/1.</text>
</comment>
<dbReference type="Gene3D" id="3.40.1190.20">
    <property type="match status" value="1"/>
</dbReference>
<keyword evidence="5 10" id="KW-0808">Transferase</keyword>
<evidence type="ECO:0000256" key="6">
    <source>
        <dbReference type="ARBA" id="ARBA00022726"/>
    </source>
</evidence>
<dbReference type="PRINTS" id="PR00989">
    <property type="entry name" value="ADENOKINASE"/>
</dbReference>
<dbReference type="GO" id="GO:0004001">
    <property type="term" value="F:adenosine kinase activity"/>
    <property type="evidence" value="ECO:0007669"/>
    <property type="project" value="UniProtKB-UniRule"/>
</dbReference>
<evidence type="ECO:0000256" key="5">
    <source>
        <dbReference type="ARBA" id="ARBA00022679"/>
    </source>
</evidence>
<evidence type="ECO:0000256" key="8">
    <source>
        <dbReference type="ARBA" id="ARBA00022777"/>
    </source>
</evidence>
<comment type="similarity">
    <text evidence="3 10">Belongs to the carbohydrate kinase PfkB family.</text>
</comment>
<keyword evidence="10" id="KW-0460">Magnesium</keyword>
<dbReference type="InterPro" id="IPR001805">
    <property type="entry name" value="Adenokinase"/>
</dbReference>
<evidence type="ECO:0000313" key="13">
    <source>
        <dbReference type="Proteomes" id="UP001054252"/>
    </source>
</evidence>
<gene>
    <name evidence="12" type="ORF">SLEP1_g27000</name>
</gene>
<dbReference type="InterPro" id="IPR011611">
    <property type="entry name" value="PfkB_dom"/>
</dbReference>
<organism evidence="12 13">
    <name type="scientific">Rubroshorea leprosula</name>
    <dbReference type="NCBI Taxonomy" id="152421"/>
    <lineage>
        <taxon>Eukaryota</taxon>
        <taxon>Viridiplantae</taxon>
        <taxon>Streptophyta</taxon>
        <taxon>Embryophyta</taxon>
        <taxon>Tracheophyta</taxon>
        <taxon>Spermatophyta</taxon>
        <taxon>Magnoliopsida</taxon>
        <taxon>eudicotyledons</taxon>
        <taxon>Gunneridae</taxon>
        <taxon>Pentapetalae</taxon>
        <taxon>rosids</taxon>
        <taxon>malvids</taxon>
        <taxon>Malvales</taxon>
        <taxon>Dipterocarpaceae</taxon>
        <taxon>Rubroshorea</taxon>
    </lineage>
</organism>
<dbReference type="GO" id="GO:0044209">
    <property type="term" value="P:AMP salvage"/>
    <property type="evidence" value="ECO:0007669"/>
    <property type="project" value="UniProtKB-UniRule"/>
</dbReference>
<dbReference type="Pfam" id="PF00294">
    <property type="entry name" value="PfkB"/>
    <property type="match status" value="1"/>
</dbReference>
<evidence type="ECO:0000256" key="4">
    <source>
        <dbReference type="ARBA" id="ARBA00012119"/>
    </source>
</evidence>
<comment type="catalytic activity">
    <reaction evidence="10">
        <text>adenosine + ATP = AMP + ADP + H(+)</text>
        <dbReference type="Rhea" id="RHEA:20824"/>
        <dbReference type="ChEBI" id="CHEBI:15378"/>
        <dbReference type="ChEBI" id="CHEBI:16335"/>
        <dbReference type="ChEBI" id="CHEBI:30616"/>
        <dbReference type="ChEBI" id="CHEBI:456215"/>
        <dbReference type="ChEBI" id="CHEBI:456216"/>
        <dbReference type="EC" id="2.7.1.20"/>
    </reaction>
</comment>
<keyword evidence="7 10" id="KW-0547">Nucleotide-binding</keyword>
<dbReference type="GO" id="GO:0005524">
    <property type="term" value="F:ATP binding"/>
    <property type="evidence" value="ECO:0007669"/>
    <property type="project" value="UniProtKB-UniRule"/>
</dbReference>
<dbReference type="GO" id="GO:0005829">
    <property type="term" value="C:cytosol"/>
    <property type="evidence" value="ECO:0007669"/>
    <property type="project" value="TreeGrafter"/>
</dbReference>
<evidence type="ECO:0000256" key="10">
    <source>
        <dbReference type="RuleBase" id="RU368116"/>
    </source>
</evidence>
<evidence type="ECO:0000256" key="7">
    <source>
        <dbReference type="ARBA" id="ARBA00022741"/>
    </source>
</evidence>
<dbReference type="InterPro" id="IPR029056">
    <property type="entry name" value="Ribokinase-like"/>
</dbReference>
<evidence type="ECO:0000256" key="2">
    <source>
        <dbReference type="ARBA" id="ARBA00004801"/>
    </source>
</evidence>
<dbReference type="EMBL" id="BPVZ01000045">
    <property type="protein sequence ID" value="GKV16343.1"/>
    <property type="molecule type" value="Genomic_DNA"/>
</dbReference>
<dbReference type="PANTHER" id="PTHR45769:SF3">
    <property type="entry name" value="ADENOSINE KINASE"/>
    <property type="match status" value="1"/>
</dbReference>
<dbReference type="AlphaFoldDB" id="A0AAV5JP16"/>
<evidence type="ECO:0000256" key="1">
    <source>
        <dbReference type="ARBA" id="ARBA00001946"/>
    </source>
</evidence>